<accession>T4VQ03</accession>
<name>T4VQ03_PARBF</name>
<proteinExistence type="predicted"/>
<dbReference type="GeneID" id="67472548"/>
<evidence type="ECO:0000256" key="1">
    <source>
        <dbReference type="SAM" id="MobiDB-lite"/>
    </source>
</evidence>
<dbReference type="InterPro" id="IPR018925">
    <property type="entry name" value="XtmA-like_N"/>
</dbReference>
<dbReference type="NCBIfam" id="NF040601">
    <property type="entry name" value="TerS_not_xtmA"/>
    <property type="match status" value="1"/>
</dbReference>
<protein>
    <submittedName>
        <fullName evidence="3">ATPase subunit of terminase family protein</fullName>
    </submittedName>
</protein>
<gene>
    <name evidence="3" type="ORF">C672_1701</name>
</gene>
<sequence>MARVRSPNRDRAYEIYKEHNGNITNREIANTLDISEKTISGWKAKDKWVEKLNGVLQKEIQSTPKEKRTKGGQIGNKNASGPPGNKHAVKTGEFESIFFDTLEEEELNLISNIEIEKKKLLEQEIQLLTVRERRMLKRIELLKEKEMTLVSTKSGVEKGMDTELNEYEATLGQIQSIEDALTRVQDKKQKAIDSLHKFEIDEHKLELTVMKLELEIMKQGGQEDEVEDDGFIGALEAQVGDAWDD</sequence>
<feature type="domain" description="PBSX phage terminase small subunit-like N-terminal" evidence="2">
    <location>
        <begin position="1"/>
        <end position="64"/>
    </location>
</feature>
<dbReference type="EMBL" id="AVNC01000015">
    <property type="protein sequence ID" value="EQK42757.1"/>
    <property type="molecule type" value="Genomic_DNA"/>
</dbReference>
<dbReference type="Pfam" id="PF10668">
    <property type="entry name" value="Phage_terminase"/>
    <property type="match status" value="1"/>
</dbReference>
<feature type="region of interest" description="Disordered" evidence="1">
    <location>
        <begin position="59"/>
        <end position="88"/>
    </location>
</feature>
<organism evidence="3 4">
    <name type="scientific">Paraclostridium bifermentans ATCC 638 = DSM 14991</name>
    <dbReference type="NCBI Taxonomy" id="1233171"/>
    <lineage>
        <taxon>Bacteria</taxon>
        <taxon>Bacillati</taxon>
        <taxon>Bacillota</taxon>
        <taxon>Clostridia</taxon>
        <taxon>Peptostreptococcales</taxon>
        <taxon>Peptostreptococcaceae</taxon>
        <taxon>Paraclostridium</taxon>
    </lineage>
</organism>
<evidence type="ECO:0000313" key="4">
    <source>
        <dbReference type="Proteomes" id="UP000015688"/>
    </source>
</evidence>
<dbReference type="PATRIC" id="fig|1233171.3.peg.1592"/>
<evidence type="ECO:0000259" key="2">
    <source>
        <dbReference type="Pfam" id="PF10668"/>
    </source>
</evidence>
<dbReference type="RefSeq" id="WP_021432871.1">
    <property type="nucleotide sequence ID" value="NZ_AVNC01000015.1"/>
</dbReference>
<comment type="caution">
    <text evidence="3">The sequence shown here is derived from an EMBL/GenBank/DDBJ whole genome shotgun (WGS) entry which is preliminary data.</text>
</comment>
<dbReference type="AlphaFoldDB" id="T4VQ03"/>
<reference evidence="3 4" key="1">
    <citation type="submission" date="2013-06" db="EMBL/GenBank/DDBJ databases">
        <authorList>
            <person name="Walk S."/>
            <person name="Aronoff D."/>
            <person name="Young V.Y."/>
            <person name="Marsh J."/>
            <person name="Harrison L."/>
            <person name="Daugherty S.C."/>
            <person name="Shefchek K.A."/>
            <person name="Hine E.E."/>
            <person name="Tallon L.J."/>
            <person name="Sadzewicz L.K."/>
            <person name="Rasko D.A."/>
        </authorList>
    </citation>
    <scope>NUCLEOTIDE SEQUENCE [LARGE SCALE GENOMIC DNA]</scope>
    <source>
        <strain evidence="3 4">ATCC 638</strain>
    </source>
</reference>
<evidence type="ECO:0000313" key="3">
    <source>
        <dbReference type="EMBL" id="EQK42757.1"/>
    </source>
</evidence>
<dbReference type="Proteomes" id="UP000015688">
    <property type="component" value="Unassembled WGS sequence"/>
</dbReference>